<dbReference type="FunFam" id="3.40.190.10:FF:000017">
    <property type="entry name" value="Glycine cleavage system transcriptional activator"/>
    <property type="match status" value="1"/>
</dbReference>
<dbReference type="PANTHER" id="PTHR30537:SF74">
    <property type="entry name" value="HTH-TYPE TRANSCRIPTIONAL REGULATOR TRPI"/>
    <property type="match status" value="1"/>
</dbReference>
<keyword evidence="7" id="KW-0010">Activator</keyword>
<evidence type="ECO:0000256" key="5">
    <source>
        <dbReference type="ARBA" id="ARBA00023125"/>
    </source>
</evidence>
<keyword evidence="6" id="KW-0057">Aromatic amino acid biosynthesis</keyword>
<evidence type="ECO:0000256" key="3">
    <source>
        <dbReference type="ARBA" id="ARBA00022822"/>
    </source>
</evidence>
<keyword evidence="3" id="KW-0822">Tryptophan biosynthesis</keyword>
<accession>A0A7Y5ZAK3</accession>
<gene>
    <name evidence="12" type="ORF">HNO91_19310</name>
</gene>
<dbReference type="Pfam" id="PF00126">
    <property type="entry name" value="HTH_1"/>
    <property type="match status" value="1"/>
</dbReference>
<dbReference type="InterPro" id="IPR058163">
    <property type="entry name" value="LysR-type_TF_proteobact-type"/>
</dbReference>
<organism evidence="12 13">
    <name type="scientific">Pseudomonas corrugata</name>
    <dbReference type="NCBI Taxonomy" id="47879"/>
    <lineage>
        <taxon>Bacteria</taxon>
        <taxon>Pseudomonadati</taxon>
        <taxon>Pseudomonadota</taxon>
        <taxon>Gammaproteobacteria</taxon>
        <taxon>Pseudomonadales</taxon>
        <taxon>Pseudomonadaceae</taxon>
        <taxon>Pseudomonas</taxon>
    </lineage>
</organism>
<dbReference type="Gene3D" id="1.10.10.10">
    <property type="entry name" value="Winged helix-like DNA-binding domain superfamily/Winged helix DNA-binding domain"/>
    <property type="match status" value="1"/>
</dbReference>
<evidence type="ECO:0000313" key="12">
    <source>
        <dbReference type="EMBL" id="NUT88583.1"/>
    </source>
</evidence>
<evidence type="ECO:0000256" key="1">
    <source>
        <dbReference type="ARBA" id="ARBA00009437"/>
    </source>
</evidence>
<evidence type="ECO:0000256" key="9">
    <source>
        <dbReference type="ARBA" id="ARBA00067891"/>
    </source>
</evidence>
<evidence type="ECO:0000256" key="4">
    <source>
        <dbReference type="ARBA" id="ARBA00023015"/>
    </source>
</evidence>
<dbReference type="CDD" id="cd08432">
    <property type="entry name" value="PBP2_GcdR_TrpI_HvrB_AmpR_like"/>
    <property type="match status" value="1"/>
</dbReference>
<dbReference type="EMBL" id="JABFMR010000018">
    <property type="protein sequence ID" value="NUT88583.1"/>
    <property type="molecule type" value="Genomic_DNA"/>
</dbReference>
<protein>
    <recommendedName>
        <fullName evidence="9">HTH-type transcriptional regulator TrpI</fullName>
    </recommendedName>
    <alternativeName>
        <fullName evidence="10">TrpBA operon transcriptional activator</fullName>
    </alternativeName>
</protein>
<dbReference type="PROSITE" id="PS50931">
    <property type="entry name" value="HTH_LYSR"/>
    <property type="match status" value="1"/>
</dbReference>
<dbReference type="GO" id="GO:0009891">
    <property type="term" value="P:positive regulation of biosynthetic process"/>
    <property type="evidence" value="ECO:0007669"/>
    <property type="project" value="UniProtKB-ARBA"/>
</dbReference>
<dbReference type="RefSeq" id="WP_175363334.1">
    <property type="nucleotide sequence ID" value="NZ_JABFMR010000018.1"/>
</dbReference>
<dbReference type="InterPro" id="IPR036388">
    <property type="entry name" value="WH-like_DNA-bd_sf"/>
</dbReference>
<dbReference type="SUPFAM" id="SSF53850">
    <property type="entry name" value="Periplasmic binding protein-like II"/>
    <property type="match status" value="1"/>
</dbReference>
<dbReference type="Proteomes" id="UP000536720">
    <property type="component" value="Unassembled WGS sequence"/>
</dbReference>
<evidence type="ECO:0000256" key="8">
    <source>
        <dbReference type="ARBA" id="ARBA00023163"/>
    </source>
</evidence>
<keyword evidence="2" id="KW-0678">Repressor</keyword>
<dbReference type="GO" id="GO:0043565">
    <property type="term" value="F:sequence-specific DNA binding"/>
    <property type="evidence" value="ECO:0007669"/>
    <property type="project" value="TreeGrafter"/>
</dbReference>
<comment type="similarity">
    <text evidence="1">Belongs to the LysR transcriptional regulatory family.</text>
</comment>
<sequence>MVARIPSLNGLKAFESAARHMSFTKAAEELNVTQTAISHQIRRLEDELGVRLFLRLKDGLALTTEGHAYLPGIRSAFHELRYSTQMLLESTGNSVLTISTLVSLASKWLLPRLASFQEAFPDIDVRVTASTELVDFRKGGIDAAIRYGFGDWKGLRADWLMSDEIFPVCSPKLLTGPKALKSPVDLVNHTLLQVSGMTSNDWNMWLSAAGQPKKLAEGTRLTFDLAMMAVQAAIDGLGVCIGRSTYVDDDLKAGRLVAPFNLKLKSDLGFYLVAPLEMANSKKVVALRTWLIDLVQSAESAPASEIFKWASCPGHLPLTEQ</sequence>
<dbReference type="GO" id="GO:0000162">
    <property type="term" value="P:L-tryptophan biosynthetic process"/>
    <property type="evidence" value="ECO:0007669"/>
    <property type="project" value="UniProtKB-KW"/>
</dbReference>
<evidence type="ECO:0000259" key="11">
    <source>
        <dbReference type="PROSITE" id="PS50931"/>
    </source>
</evidence>
<dbReference type="GO" id="GO:0006351">
    <property type="term" value="P:DNA-templated transcription"/>
    <property type="evidence" value="ECO:0007669"/>
    <property type="project" value="TreeGrafter"/>
</dbReference>
<keyword evidence="4" id="KW-0805">Transcription regulation</keyword>
<keyword evidence="5" id="KW-0238">DNA-binding</keyword>
<proteinExistence type="inferred from homology"/>
<name>A0A7Y5ZAK3_9PSED</name>
<dbReference type="InterPro" id="IPR036390">
    <property type="entry name" value="WH_DNA-bd_sf"/>
</dbReference>
<dbReference type="GO" id="GO:0003700">
    <property type="term" value="F:DNA-binding transcription factor activity"/>
    <property type="evidence" value="ECO:0007669"/>
    <property type="project" value="InterPro"/>
</dbReference>
<evidence type="ECO:0000313" key="13">
    <source>
        <dbReference type="Proteomes" id="UP000536720"/>
    </source>
</evidence>
<dbReference type="InterPro" id="IPR000847">
    <property type="entry name" value="LysR_HTH_N"/>
</dbReference>
<reference evidence="12 13" key="1">
    <citation type="journal article" date="2020" name="Front. Plant Sci.">
        <title>Isolation of Rhizosphere Bacteria That Improve Quality and Water Stress Tolerance in Greenhouse Ornamentals.</title>
        <authorList>
            <person name="Nordstedt N.P."/>
            <person name="Jones M.L."/>
        </authorList>
    </citation>
    <scope>NUCLEOTIDE SEQUENCE [LARGE SCALE GENOMIC DNA]</scope>
    <source>
        <strain evidence="12 13">C7D2</strain>
    </source>
</reference>
<dbReference type="AlphaFoldDB" id="A0A7Y5ZAK3"/>
<evidence type="ECO:0000256" key="2">
    <source>
        <dbReference type="ARBA" id="ARBA00022491"/>
    </source>
</evidence>
<dbReference type="Gene3D" id="3.40.190.10">
    <property type="entry name" value="Periplasmic binding protein-like II"/>
    <property type="match status" value="2"/>
</dbReference>
<dbReference type="PANTHER" id="PTHR30537">
    <property type="entry name" value="HTH-TYPE TRANSCRIPTIONAL REGULATOR"/>
    <property type="match status" value="1"/>
</dbReference>
<dbReference type="InterPro" id="IPR005119">
    <property type="entry name" value="LysR_subst-bd"/>
</dbReference>
<dbReference type="NCBIfam" id="NF008352">
    <property type="entry name" value="PRK11139.1"/>
    <property type="match status" value="1"/>
</dbReference>
<evidence type="ECO:0000256" key="6">
    <source>
        <dbReference type="ARBA" id="ARBA00023141"/>
    </source>
</evidence>
<keyword evidence="3" id="KW-0028">Amino-acid biosynthesis</keyword>
<feature type="domain" description="HTH lysR-type" evidence="11">
    <location>
        <begin position="6"/>
        <end position="63"/>
    </location>
</feature>
<dbReference type="SUPFAM" id="SSF46785">
    <property type="entry name" value="Winged helix' DNA-binding domain"/>
    <property type="match status" value="1"/>
</dbReference>
<comment type="caution">
    <text evidence="12">The sequence shown here is derived from an EMBL/GenBank/DDBJ whole genome shotgun (WGS) entry which is preliminary data.</text>
</comment>
<dbReference type="PRINTS" id="PR00039">
    <property type="entry name" value="HTHLYSR"/>
</dbReference>
<evidence type="ECO:0000256" key="7">
    <source>
        <dbReference type="ARBA" id="ARBA00023159"/>
    </source>
</evidence>
<keyword evidence="8" id="KW-0804">Transcription</keyword>
<dbReference type="FunFam" id="1.10.10.10:FF:000038">
    <property type="entry name" value="Glycine cleavage system transcriptional activator"/>
    <property type="match status" value="1"/>
</dbReference>
<evidence type="ECO:0000256" key="10">
    <source>
        <dbReference type="ARBA" id="ARBA00077124"/>
    </source>
</evidence>
<dbReference type="Pfam" id="PF03466">
    <property type="entry name" value="LysR_substrate"/>
    <property type="match status" value="1"/>
</dbReference>